<dbReference type="InterPro" id="IPR021211">
    <property type="entry name" value="SAM35"/>
</dbReference>
<evidence type="ECO:0000313" key="2">
    <source>
        <dbReference type="Proteomes" id="UP001338582"/>
    </source>
</evidence>
<accession>A0AAX4H4Q9</accession>
<sequence length="325" mass="35956">MKVPKPLEALFDTFPLQTFPVKARDYLDSLEKYPFLSTKDLASSNVRFLLAVHNVRETELRPGFSRFLATDPLGLADALILCRRHDLRLAGGAEKLQMVQSQHCMVPLSYLASPDNTLPILVETQRNTTKCVTTCAKISAAVAAKSFATGAIDSTVNHFLDTLQTLWVFTLLHEVFFSSNEVLELVFAASPTDYLGTVQLIENIQGWGHFREKYGNLYSDYADVAKAPLAAAKRLLSGPRPTVTDEAFKKAYAAEIAEFFKTLPLVAEHIRGKLDSEAKAVLEIKLAAFLVCCVNFLPSSSVLSSLLVKDHLKLVEESISVVLKY</sequence>
<gene>
    <name evidence="1" type="ORF">PUMCH_000801</name>
</gene>
<name>A0AAX4H4Q9_9ASCO</name>
<dbReference type="RefSeq" id="XP_062875946.1">
    <property type="nucleotide sequence ID" value="XM_063019876.1"/>
</dbReference>
<dbReference type="AlphaFoldDB" id="A0AAX4H4Q9"/>
<proteinExistence type="predicted"/>
<dbReference type="Proteomes" id="UP001338582">
    <property type="component" value="Chromosome 1"/>
</dbReference>
<reference evidence="1 2" key="1">
    <citation type="submission" date="2023-10" db="EMBL/GenBank/DDBJ databases">
        <title>Draft Genome Sequence of Candida saopaulonensis from a very Premature Infant with Sepsis.</title>
        <authorList>
            <person name="Ning Y."/>
            <person name="Dai R."/>
            <person name="Xiao M."/>
            <person name="Xu Y."/>
            <person name="Yan Q."/>
            <person name="Zhang L."/>
        </authorList>
    </citation>
    <scope>NUCLEOTIDE SEQUENCE [LARGE SCALE GENOMIC DNA]</scope>
    <source>
        <strain evidence="1 2">19XY460</strain>
    </source>
</reference>
<protein>
    <submittedName>
        <fullName evidence="1">Uncharacterized protein</fullName>
    </submittedName>
</protein>
<dbReference type="GeneID" id="88171869"/>
<dbReference type="Pfam" id="PF10806">
    <property type="entry name" value="SAM35"/>
    <property type="match status" value="1"/>
</dbReference>
<organism evidence="1 2">
    <name type="scientific">Australozyma saopauloensis</name>
    <dbReference type="NCBI Taxonomy" id="291208"/>
    <lineage>
        <taxon>Eukaryota</taxon>
        <taxon>Fungi</taxon>
        <taxon>Dikarya</taxon>
        <taxon>Ascomycota</taxon>
        <taxon>Saccharomycotina</taxon>
        <taxon>Pichiomycetes</taxon>
        <taxon>Metschnikowiaceae</taxon>
        <taxon>Australozyma</taxon>
    </lineage>
</organism>
<dbReference type="KEGG" id="asau:88171869"/>
<dbReference type="EMBL" id="CP138894">
    <property type="protein sequence ID" value="WPK23560.1"/>
    <property type="molecule type" value="Genomic_DNA"/>
</dbReference>
<evidence type="ECO:0000313" key="1">
    <source>
        <dbReference type="EMBL" id="WPK23560.1"/>
    </source>
</evidence>
<keyword evidence="2" id="KW-1185">Reference proteome</keyword>